<gene>
    <name evidence="2" type="ORF">PSEUBRA_SCAF9g01254</name>
</gene>
<dbReference type="HOGENOM" id="CLU_1086340_0_0_1"/>
<sequence length="256" mass="27571">MARPTRTIRRKDSGEMLSQYRNAKGMGRATSMLSLSDRAKADAQAPPSLRLGAGLSSSPPVTADGEDDFILGHVENRMRATVAGGSLPTRTIRRFSSVLSLKEKEKVAAERPSSQDGTTKANRGFGRFRSRLSSSTLCEEPEQQLNGEAAKSKMDRLAPPDSVATGAQSKPASSRLGRKMGDTLPRSFGIRTSSSSVNLRKSSFTPTLEVTHDVDSPTKVADVSMMTGLNQRHTALQGSLLGLEARLARLKARLED</sequence>
<feature type="region of interest" description="Disordered" evidence="1">
    <location>
        <begin position="1"/>
        <end position="67"/>
    </location>
</feature>
<evidence type="ECO:0000313" key="2">
    <source>
        <dbReference type="EMBL" id="EST04497.1"/>
    </source>
</evidence>
<feature type="compositionally biased region" description="Polar residues" evidence="1">
    <location>
        <begin position="112"/>
        <end position="121"/>
    </location>
</feature>
<keyword evidence="3" id="KW-1185">Reference proteome</keyword>
<feature type="compositionally biased region" description="Low complexity" evidence="1">
    <location>
        <begin position="123"/>
        <end position="135"/>
    </location>
</feature>
<evidence type="ECO:0000256" key="1">
    <source>
        <dbReference type="SAM" id="MobiDB-lite"/>
    </source>
</evidence>
<dbReference type="EMBL" id="KI545895">
    <property type="protein sequence ID" value="EST04497.1"/>
    <property type="molecule type" value="Genomic_DNA"/>
</dbReference>
<proteinExistence type="predicted"/>
<dbReference type="STRING" id="1365824.V5GEM0"/>
<dbReference type="Proteomes" id="UP000019377">
    <property type="component" value="Unassembled WGS sequence"/>
</dbReference>
<name>V5GEM0_KALBG</name>
<feature type="region of interest" description="Disordered" evidence="1">
    <location>
        <begin position="102"/>
        <end position="189"/>
    </location>
</feature>
<organism evidence="2 3">
    <name type="scientific">Kalmanozyma brasiliensis (strain GHG001)</name>
    <name type="common">Yeast</name>
    <name type="synonym">Pseudozyma brasiliensis</name>
    <dbReference type="NCBI Taxonomy" id="1365824"/>
    <lineage>
        <taxon>Eukaryota</taxon>
        <taxon>Fungi</taxon>
        <taxon>Dikarya</taxon>
        <taxon>Basidiomycota</taxon>
        <taxon>Ustilaginomycotina</taxon>
        <taxon>Ustilaginomycetes</taxon>
        <taxon>Ustilaginales</taxon>
        <taxon>Ustilaginaceae</taxon>
        <taxon>Kalmanozyma</taxon>
    </lineage>
</organism>
<protein>
    <submittedName>
        <fullName evidence="2">Uncharacterized protein</fullName>
    </submittedName>
</protein>
<accession>V5GEM0</accession>
<evidence type="ECO:0000313" key="3">
    <source>
        <dbReference type="Proteomes" id="UP000019377"/>
    </source>
</evidence>
<reference evidence="3" key="1">
    <citation type="journal article" date="2013" name="Genome Announc.">
        <title>Draft genome sequence of Pseudozyma brasiliensis sp. nov. strain GHG001, a high producer of endo-1,4-xylanase isolated from an insect pest of sugarcane.</title>
        <authorList>
            <person name="Oliveira J.V.D.C."/>
            <person name="dos Santos R.A.C."/>
            <person name="Borges T.A."/>
            <person name="Riano-Pachon D.M."/>
            <person name="Goldman G.H."/>
        </authorList>
    </citation>
    <scope>NUCLEOTIDE SEQUENCE [LARGE SCALE GENOMIC DNA]</scope>
    <source>
        <strain evidence="3">GHG001</strain>
    </source>
</reference>
<dbReference type="AlphaFoldDB" id="V5GEM0"/>